<evidence type="ECO:0000313" key="2">
    <source>
        <dbReference type="EMBL" id="TDB68989.1"/>
    </source>
</evidence>
<feature type="transmembrane region" description="Helical" evidence="1">
    <location>
        <begin position="151"/>
        <end position="173"/>
    </location>
</feature>
<feature type="transmembrane region" description="Helical" evidence="1">
    <location>
        <begin position="47"/>
        <end position="68"/>
    </location>
</feature>
<dbReference type="InterPro" id="IPR025291">
    <property type="entry name" value="DUF4153"/>
</dbReference>
<dbReference type="AlphaFoldDB" id="A0A4R4KQS8"/>
<keyword evidence="3" id="KW-1185">Reference proteome</keyword>
<organism evidence="2 3">
    <name type="scientific">Arundinibacter roseus</name>
    <dbReference type="NCBI Taxonomy" id="2070510"/>
    <lineage>
        <taxon>Bacteria</taxon>
        <taxon>Pseudomonadati</taxon>
        <taxon>Bacteroidota</taxon>
        <taxon>Cytophagia</taxon>
        <taxon>Cytophagales</taxon>
        <taxon>Spirosomataceae</taxon>
        <taxon>Arundinibacter</taxon>
    </lineage>
</organism>
<sequence>MLRLPSVKNLMLGLQQVLTRFPWVVFAAALKVSAVIFLVENSVKHEFYFLFVRLTLLLFLAIPLFLSLTLVAERRQWKAAYQILAGLGIVALLVLFFMTMEPTPIQRDYYRFGMFLVCAHLLVSFAPFIGFDEPNGFWQFNKTMLLQFLTATLYAGTLFLGLIIAIETVRFLFDVPFSSTFELNLFLIIAGFFHTIFFLNGFPARLETLENQTTYSKSVKLFTQYVLLPLEVIYLIILYVYFGKILVQWQLPQGGVAYLVMAFSVAGILALLLLFPLRNQAEERWIRLFTRRFHLALFPLIILLFVAIFRRINDYGITENRYLVAALAVWLAGISLYLLFSKKDDIRWIPLSLCVVSFLLAVGPWSIFSVSRRHQAQRFEKILKEYNLLSFSQNRNGKIDLTTEKYEQLISGIHYFRNRRELSTLTPFFTSLPAKSQEAFTVANAMEAELSEVVDVKTPVEKTQTFQYYGLAGADQEGFTIDIKGYNYLWGVEFNGEESFISNEWTIKTTEKGALVTVLSKGSPVVVWNVAERLAQLQPQYGDSSYELTPEELTFSHTGLKLVLKNANKQRDIYNFQGFLLRKK</sequence>
<dbReference type="Pfam" id="PF13687">
    <property type="entry name" value="DUF4153"/>
    <property type="match status" value="1"/>
</dbReference>
<feature type="transmembrane region" description="Helical" evidence="1">
    <location>
        <begin position="185"/>
        <end position="202"/>
    </location>
</feature>
<feature type="transmembrane region" description="Helical" evidence="1">
    <location>
        <begin position="321"/>
        <end position="340"/>
    </location>
</feature>
<name>A0A4R4KQS8_9BACT</name>
<feature type="transmembrane region" description="Helical" evidence="1">
    <location>
        <begin position="20"/>
        <end position="40"/>
    </location>
</feature>
<feature type="transmembrane region" description="Helical" evidence="1">
    <location>
        <begin position="112"/>
        <end position="131"/>
    </location>
</feature>
<comment type="caution">
    <text evidence="2">The sequence shown here is derived from an EMBL/GenBank/DDBJ whole genome shotgun (WGS) entry which is preliminary data.</text>
</comment>
<keyword evidence="1" id="KW-0812">Transmembrane</keyword>
<evidence type="ECO:0000313" key="3">
    <source>
        <dbReference type="Proteomes" id="UP000295706"/>
    </source>
</evidence>
<dbReference type="Proteomes" id="UP000295706">
    <property type="component" value="Unassembled WGS sequence"/>
</dbReference>
<keyword evidence="1" id="KW-0472">Membrane</keyword>
<feature type="transmembrane region" description="Helical" evidence="1">
    <location>
        <begin position="255"/>
        <end position="277"/>
    </location>
</feature>
<dbReference type="EMBL" id="SMJU01000001">
    <property type="protein sequence ID" value="TDB68989.1"/>
    <property type="molecule type" value="Genomic_DNA"/>
</dbReference>
<protein>
    <submittedName>
        <fullName evidence="2">DUF4153 domain-containing protein</fullName>
    </submittedName>
</protein>
<feature type="transmembrane region" description="Helical" evidence="1">
    <location>
        <begin position="289"/>
        <end position="309"/>
    </location>
</feature>
<feature type="transmembrane region" description="Helical" evidence="1">
    <location>
        <begin position="346"/>
        <end position="368"/>
    </location>
</feature>
<reference evidence="2 3" key="1">
    <citation type="submission" date="2019-02" db="EMBL/GenBank/DDBJ databases">
        <title>Arundinibacter roseus gen. nov., sp. nov., a new member of the family Cytophagaceae.</title>
        <authorList>
            <person name="Szuroczki S."/>
            <person name="Khayer B."/>
            <person name="Sproer C."/>
            <person name="Toumi M."/>
            <person name="Szabo A."/>
            <person name="Felfoldi T."/>
            <person name="Schumann P."/>
            <person name="Toth E."/>
        </authorList>
    </citation>
    <scope>NUCLEOTIDE SEQUENCE [LARGE SCALE GENOMIC DNA]</scope>
    <source>
        <strain evidence="2 3">DMA-k-7a</strain>
    </source>
</reference>
<keyword evidence="1" id="KW-1133">Transmembrane helix</keyword>
<proteinExistence type="predicted"/>
<feature type="transmembrane region" description="Helical" evidence="1">
    <location>
        <begin position="80"/>
        <end position="100"/>
    </location>
</feature>
<dbReference type="RefSeq" id="WP_132113638.1">
    <property type="nucleotide sequence ID" value="NZ_SMJU01000001.1"/>
</dbReference>
<evidence type="ECO:0000256" key="1">
    <source>
        <dbReference type="SAM" id="Phobius"/>
    </source>
</evidence>
<gene>
    <name evidence="2" type="ORF">EZE20_01225</name>
</gene>
<feature type="transmembrane region" description="Helical" evidence="1">
    <location>
        <begin position="222"/>
        <end position="243"/>
    </location>
</feature>
<dbReference type="OrthoDB" id="9809196at2"/>
<accession>A0A4R4KQS8</accession>